<dbReference type="EMBL" id="JACHGW010000001">
    <property type="protein sequence ID" value="MBB6048410.1"/>
    <property type="molecule type" value="Genomic_DNA"/>
</dbReference>
<organism evidence="8 9">
    <name type="scientific">Armatimonas rosea</name>
    <dbReference type="NCBI Taxonomy" id="685828"/>
    <lineage>
        <taxon>Bacteria</taxon>
        <taxon>Bacillati</taxon>
        <taxon>Armatimonadota</taxon>
        <taxon>Armatimonadia</taxon>
        <taxon>Armatimonadales</taxon>
        <taxon>Armatimonadaceae</taxon>
        <taxon>Armatimonas</taxon>
    </lineage>
</organism>
<dbReference type="Pfam" id="PF04616">
    <property type="entry name" value="Glyco_hydro_43"/>
    <property type="match status" value="1"/>
</dbReference>
<dbReference type="AlphaFoldDB" id="A0A7W9SKS0"/>
<evidence type="ECO:0000256" key="2">
    <source>
        <dbReference type="ARBA" id="ARBA00009865"/>
    </source>
</evidence>
<comment type="pathway">
    <text evidence="1">Glycan metabolism; L-arabinan degradation.</text>
</comment>
<dbReference type="InterPro" id="IPR006710">
    <property type="entry name" value="Glyco_hydro_43"/>
</dbReference>
<evidence type="ECO:0000256" key="1">
    <source>
        <dbReference type="ARBA" id="ARBA00004834"/>
    </source>
</evidence>
<feature type="site" description="Important for catalytic activity, responsible for pKa modulation of the active site Glu and correct orientation of both the proton donor and substrate" evidence="6">
    <location>
        <position position="127"/>
    </location>
</feature>
<dbReference type="Gene3D" id="2.115.10.20">
    <property type="entry name" value="Glycosyl hydrolase domain, family 43"/>
    <property type="match status" value="1"/>
</dbReference>
<evidence type="ECO:0000256" key="7">
    <source>
        <dbReference type="RuleBase" id="RU361187"/>
    </source>
</evidence>
<dbReference type="Proteomes" id="UP000520814">
    <property type="component" value="Unassembled WGS sequence"/>
</dbReference>
<evidence type="ECO:0000256" key="5">
    <source>
        <dbReference type="PIRSR" id="PIRSR606710-1"/>
    </source>
</evidence>
<dbReference type="GO" id="GO:0005975">
    <property type="term" value="P:carbohydrate metabolic process"/>
    <property type="evidence" value="ECO:0007669"/>
    <property type="project" value="InterPro"/>
</dbReference>
<feature type="active site" description="Proton acceptor" evidence="5">
    <location>
        <position position="13"/>
    </location>
</feature>
<proteinExistence type="inferred from homology"/>
<dbReference type="InterPro" id="IPR023296">
    <property type="entry name" value="Glyco_hydro_beta-prop_sf"/>
</dbReference>
<keyword evidence="9" id="KW-1185">Reference proteome</keyword>
<gene>
    <name evidence="8" type="ORF">HNQ39_000172</name>
</gene>
<keyword evidence="4 7" id="KW-0326">Glycosidase</keyword>
<evidence type="ECO:0000256" key="4">
    <source>
        <dbReference type="ARBA" id="ARBA00023295"/>
    </source>
</evidence>
<dbReference type="SUPFAM" id="SSF75005">
    <property type="entry name" value="Arabinanase/levansucrase/invertase"/>
    <property type="match status" value="1"/>
</dbReference>
<dbReference type="EC" id="3.2.1.99" evidence="8"/>
<dbReference type="PANTHER" id="PTHR43301:SF3">
    <property type="entry name" value="ARABINAN ENDO-1,5-ALPHA-L-ARABINOSIDASE A-RELATED"/>
    <property type="match status" value="1"/>
</dbReference>
<comment type="caution">
    <text evidence="8">The sequence shown here is derived from an EMBL/GenBank/DDBJ whole genome shotgun (WGS) entry which is preliminary data.</text>
</comment>
<reference evidence="8 9" key="1">
    <citation type="submission" date="2020-08" db="EMBL/GenBank/DDBJ databases">
        <title>Genomic Encyclopedia of Type Strains, Phase IV (KMG-IV): sequencing the most valuable type-strain genomes for metagenomic binning, comparative biology and taxonomic classification.</title>
        <authorList>
            <person name="Goeker M."/>
        </authorList>
    </citation>
    <scope>NUCLEOTIDE SEQUENCE [LARGE SCALE GENOMIC DNA]</scope>
    <source>
        <strain evidence="8 9">DSM 23562</strain>
    </source>
</reference>
<evidence type="ECO:0000256" key="6">
    <source>
        <dbReference type="PIRSR" id="PIRSR606710-2"/>
    </source>
</evidence>
<evidence type="ECO:0000313" key="8">
    <source>
        <dbReference type="EMBL" id="MBB6048410.1"/>
    </source>
</evidence>
<dbReference type="CDD" id="cd08998">
    <property type="entry name" value="GH43_Arb43a-like"/>
    <property type="match status" value="1"/>
</dbReference>
<sequence length="380" mass="41642">MRELAGDIQHVHDPVLAISGGKWHVFSTGNGIPYRVSDDGIHWRYVKEIFSTLPAWHKEVIPGTRNPWAPDISFWGGRWRLLYSVSTFGSQHSAIGMASCEKLGGDGWRDDGPVFVSKRGDPYNAIDPNVFVERDGTPWLTFGSFWQGIFLLKLDPKTGKPVSNAEPKCIAARPGSTAIEAPFILKRAGWYYLFVSHDFCCRGVNSTYKSVVGRSRTLEGPYVDRAGKALLAGGGTTVSQSQGRWRGPGHCAVVGDTFLCHSYDAQHEGIPTLFMSSLRWDGGWPALKDTEKKTKWADVIGDWEHQPDGGAATMLQLKADGSTSAPGGTWTREGQTVTLRWPAEQAPGGAWIDKLTLAGDLSRYEGKNQQGQAIHGTRVA</sequence>
<feature type="active site" description="Proton donor" evidence="5">
    <location>
        <position position="180"/>
    </location>
</feature>
<keyword evidence="3 7" id="KW-0378">Hydrolase</keyword>
<dbReference type="PANTHER" id="PTHR43301">
    <property type="entry name" value="ARABINAN ENDO-1,5-ALPHA-L-ARABINOSIDASE"/>
    <property type="match status" value="1"/>
</dbReference>
<evidence type="ECO:0000256" key="3">
    <source>
        <dbReference type="ARBA" id="ARBA00022801"/>
    </source>
</evidence>
<dbReference type="GO" id="GO:0046558">
    <property type="term" value="F:arabinan endo-1,5-alpha-L-arabinosidase activity"/>
    <property type="evidence" value="ECO:0007669"/>
    <property type="project" value="UniProtKB-EC"/>
</dbReference>
<comment type="similarity">
    <text evidence="2 7">Belongs to the glycosyl hydrolase 43 family.</text>
</comment>
<protein>
    <submittedName>
        <fullName evidence="8">Arabinan endo-1,5-alpha-L-arabinosidase</fullName>
        <ecNumber evidence="8">3.2.1.99</ecNumber>
    </submittedName>
</protein>
<evidence type="ECO:0000313" key="9">
    <source>
        <dbReference type="Proteomes" id="UP000520814"/>
    </source>
</evidence>
<dbReference type="RefSeq" id="WP_184191977.1">
    <property type="nucleotide sequence ID" value="NZ_JACHGW010000001.1"/>
</dbReference>
<accession>A0A7W9SKS0</accession>
<dbReference type="InterPro" id="IPR050727">
    <property type="entry name" value="GH43_arabinanases"/>
</dbReference>
<name>A0A7W9SKS0_ARMRO</name>